<dbReference type="NCBIfam" id="NF009222">
    <property type="entry name" value="PRK12570.1"/>
    <property type="match status" value="1"/>
</dbReference>
<dbReference type="EMBL" id="FUEG01000001">
    <property type="protein sequence ID" value="SJK98082.1"/>
    <property type="molecule type" value="Genomic_DNA"/>
</dbReference>
<dbReference type="InterPro" id="IPR001347">
    <property type="entry name" value="SIS_dom"/>
</dbReference>
<name>A0A284QNM1_ARMOS</name>
<dbReference type="STRING" id="47428.A0A284QNM1"/>
<evidence type="ECO:0000313" key="4">
    <source>
        <dbReference type="EMBL" id="SJK98082.1"/>
    </source>
</evidence>
<dbReference type="FunFam" id="3.40.50.10490:FF:000014">
    <property type="entry name" value="N-acetylmuramic acid 6-phosphate etherase"/>
    <property type="match status" value="1"/>
</dbReference>
<dbReference type="GO" id="GO:0046348">
    <property type="term" value="P:amino sugar catabolic process"/>
    <property type="evidence" value="ECO:0007669"/>
    <property type="project" value="InterPro"/>
</dbReference>
<dbReference type="GO" id="GO:0042593">
    <property type="term" value="P:glucose homeostasis"/>
    <property type="evidence" value="ECO:0007669"/>
    <property type="project" value="TreeGrafter"/>
</dbReference>
<dbReference type="GO" id="GO:0016835">
    <property type="term" value="F:carbon-oxygen lyase activity"/>
    <property type="evidence" value="ECO:0007669"/>
    <property type="project" value="InterPro"/>
</dbReference>
<protein>
    <submittedName>
        <fullName evidence="4">Related to N-acetylmuramic acid 6-phosphate etherase</fullName>
    </submittedName>
</protein>
<evidence type="ECO:0000313" key="5">
    <source>
        <dbReference type="Proteomes" id="UP000219338"/>
    </source>
</evidence>
<feature type="domain" description="SIS" evidence="3">
    <location>
        <begin position="78"/>
        <end position="243"/>
    </location>
</feature>
<sequence>MFKHLSTNNRPNRLTKPLNIEMTLPLASLTTEIRNPASTDIDTLSTAELCKIINDQDALVAPAVAEVLPAIAEAIDAIVERIEAGGRLLYMGAGSSGRLGVLDAAELPPTFTADNMHYIALMAGGDGALRTAREAIEDSREAGRADLDALFPTSDDALIGITSSGRTPYVLGALQRAHELGLLTIGLVCVRPSAVRMERNCTVVVDPVTGPEVITGSTRMKAGTATKMALNMISTGVQIKLGKTYGNLMIDLNASNHKLVSRARRIIRTIAAEVGLPPSYASIFTDDEQLDAVIRRCDGSVKLALVVVVSGWGIDLCREALTRRGGVLRAVLDDVRFETVARVFKV</sequence>
<dbReference type="GO" id="GO:0005829">
    <property type="term" value="C:cytosol"/>
    <property type="evidence" value="ECO:0007669"/>
    <property type="project" value="TreeGrafter"/>
</dbReference>
<dbReference type="Gene3D" id="1.10.8.1080">
    <property type="match status" value="1"/>
</dbReference>
<dbReference type="OMA" id="CPPTFCT"/>
<evidence type="ECO:0000256" key="1">
    <source>
        <dbReference type="ARBA" id="ARBA00023239"/>
    </source>
</evidence>
<dbReference type="NCBIfam" id="NF003915">
    <property type="entry name" value="PRK05441.1"/>
    <property type="match status" value="1"/>
</dbReference>
<dbReference type="GO" id="GO:0070095">
    <property type="term" value="F:fructose-6-phosphate binding"/>
    <property type="evidence" value="ECO:0007669"/>
    <property type="project" value="TreeGrafter"/>
</dbReference>
<dbReference type="OrthoDB" id="311172at2759"/>
<dbReference type="HAMAP" id="MF_00068">
    <property type="entry name" value="MurQ"/>
    <property type="match status" value="1"/>
</dbReference>
<proteinExistence type="inferred from homology"/>
<dbReference type="InterPro" id="IPR005488">
    <property type="entry name" value="Etherase_MurQ"/>
</dbReference>
<dbReference type="AlphaFoldDB" id="A0A284QNM1"/>
<reference evidence="5" key="1">
    <citation type="journal article" date="2017" name="Nat. Ecol. Evol.">
        <title>Genome expansion and lineage-specific genetic innovations in the forest pathogenic fungi Armillaria.</title>
        <authorList>
            <person name="Sipos G."/>
            <person name="Prasanna A.N."/>
            <person name="Walter M.C."/>
            <person name="O'Connor E."/>
            <person name="Balint B."/>
            <person name="Krizsan K."/>
            <person name="Kiss B."/>
            <person name="Hess J."/>
            <person name="Varga T."/>
            <person name="Slot J."/>
            <person name="Riley R."/>
            <person name="Boka B."/>
            <person name="Rigling D."/>
            <person name="Barry K."/>
            <person name="Lee J."/>
            <person name="Mihaltcheva S."/>
            <person name="LaButti K."/>
            <person name="Lipzen A."/>
            <person name="Waldron R."/>
            <person name="Moloney N.M."/>
            <person name="Sperisen C."/>
            <person name="Kredics L."/>
            <person name="Vagvoelgyi C."/>
            <person name="Patrignani A."/>
            <person name="Fitzpatrick D."/>
            <person name="Nagy I."/>
            <person name="Doyle S."/>
            <person name="Anderson J.B."/>
            <person name="Grigoriev I.V."/>
            <person name="Gueldener U."/>
            <person name="Muensterkoetter M."/>
            <person name="Nagy L.G."/>
        </authorList>
    </citation>
    <scope>NUCLEOTIDE SEQUENCE [LARGE SCALE GENOMIC DNA]</scope>
    <source>
        <strain evidence="5">C18/9</strain>
    </source>
</reference>
<dbReference type="Proteomes" id="UP000219338">
    <property type="component" value="Unassembled WGS sequence"/>
</dbReference>
<keyword evidence="1" id="KW-0456">Lyase</keyword>
<gene>
    <name evidence="4" type="ORF">ARMOST_01339</name>
</gene>
<dbReference type="PROSITE" id="PS01272">
    <property type="entry name" value="GCKR"/>
    <property type="match status" value="1"/>
</dbReference>
<dbReference type="GO" id="GO:0009750">
    <property type="term" value="P:response to fructose"/>
    <property type="evidence" value="ECO:0007669"/>
    <property type="project" value="TreeGrafter"/>
</dbReference>
<dbReference type="CDD" id="cd05007">
    <property type="entry name" value="SIS_Etherase"/>
    <property type="match status" value="1"/>
</dbReference>
<dbReference type="Pfam" id="PF22645">
    <property type="entry name" value="GKRP_SIS_N"/>
    <property type="match status" value="1"/>
</dbReference>
<dbReference type="SUPFAM" id="SSF53697">
    <property type="entry name" value="SIS domain"/>
    <property type="match status" value="1"/>
</dbReference>
<dbReference type="GO" id="GO:0019899">
    <property type="term" value="F:enzyme binding"/>
    <property type="evidence" value="ECO:0007669"/>
    <property type="project" value="TreeGrafter"/>
</dbReference>
<dbReference type="GO" id="GO:0004857">
    <property type="term" value="F:enzyme inhibitor activity"/>
    <property type="evidence" value="ECO:0007669"/>
    <property type="project" value="TreeGrafter"/>
</dbReference>
<dbReference type="InterPro" id="IPR046348">
    <property type="entry name" value="SIS_dom_sf"/>
</dbReference>
<organism evidence="4 5">
    <name type="scientific">Armillaria ostoyae</name>
    <name type="common">Armillaria root rot fungus</name>
    <dbReference type="NCBI Taxonomy" id="47428"/>
    <lineage>
        <taxon>Eukaryota</taxon>
        <taxon>Fungi</taxon>
        <taxon>Dikarya</taxon>
        <taxon>Basidiomycota</taxon>
        <taxon>Agaricomycotina</taxon>
        <taxon>Agaricomycetes</taxon>
        <taxon>Agaricomycetidae</taxon>
        <taxon>Agaricales</taxon>
        <taxon>Marasmiineae</taxon>
        <taxon>Physalacriaceae</taxon>
        <taxon>Armillaria</taxon>
    </lineage>
</organism>
<evidence type="ECO:0000256" key="2">
    <source>
        <dbReference type="ARBA" id="ARBA00023277"/>
    </source>
</evidence>
<dbReference type="GO" id="GO:0030246">
    <property type="term" value="F:carbohydrate binding"/>
    <property type="evidence" value="ECO:0007669"/>
    <property type="project" value="TreeGrafter"/>
</dbReference>
<dbReference type="GO" id="GO:0005654">
    <property type="term" value="C:nucleoplasm"/>
    <property type="evidence" value="ECO:0007669"/>
    <property type="project" value="TreeGrafter"/>
</dbReference>
<keyword evidence="2" id="KW-0119">Carbohydrate metabolism</keyword>
<dbReference type="InterPro" id="IPR005486">
    <property type="entry name" value="Glucokinase_regulatory_CS"/>
</dbReference>
<evidence type="ECO:0000259" key="3">
    <source>
        <dbReference type="PROSITE" id="PS51464"/>
    </source>
</evidence>
<dbReference type="PANTHER" id="PTHR10088">
    <property type="entry name" value="GLUCOKINASE REGULATORY PROTEIN"/>
    <property type="match status" value="1"/>
</dbReference>
<dbReference type="PROSITE" id="PS51464">
    <property type="entry name" value="SIS"/>
    <property type="match status" value="1"/>
</dbReference>
<dbReference type="NCBIfam" id="TIGR00274">
    <property type="entry name" value="N-acetylmuramic acid 6-phosphate etherase"/>
    <property type="match status" value="1"/>
</dbReference>
<dbReference type="PANTHER" id="PTHR10088:SF4">
    <property type="entry name" value="GLUCOKINASE REGULATORY PROTEIN"/>
    <property type="match status" value="1"/>
</dbReference>
<dbReference type="InterPro" id="IPR040190">
    <property type="entry name" value="MURQ/GCKR"/>
</dbReference>
<accession>A0A284QNM1</accession>
<dbReference type="Gene3D" id="3.40.50.10490">
    <property type="entry name" value="Glucose-6-phosphate isomerase like protein, domain 1"/>
    <property type="match status" value="2"/>
</dbReference>
<keyword evidence="5" id="KW-1185">Reference proteome</keyword>